<dbReference type="Pfam" id="PF01244">
    <property type="entry name" value="Peptidase_M19"/>
    <property type="match status" value="1"/>
</dbReference>
<evidence type="ECO:0000313" key="1">
    <source>
        <dbReference type="EMBL" id="PUX15672.1"/>
    </source>
</evidence>
<dbReference type="PANTHER" id="PTHR10443">
    <property type="entry name" value="MICROSOMAL DIPEPTIDASE"/>
    <property type="match status" value="1"/>
</dbReference>
<sequence>MHAPCSAFPPVFDGHNDLLLRLWLRAESEPVSAVFTGLEGGHLDYPRMRQGGFAGGLFAVFVPPAEYVAQMRNLPLADVETMHDPLAITQAQIVLFHQMAQASGGKMRVCLTVADIEQCITDGVVALVLHIEGAQAINAQLEPLEALIAQGVRSIGPFWNLPNAFGEGVSGPFPGSPDTGAGLTSAGKALIRACRAHHVLVDVSHMNQKAFFDTAAIGGGPLVATHSNAHARCAQPRNLTDEQLAVIKESDGLVGVNFGTAFLRADGQRNGDTPLSEIVTHVEYLVTKLGEDRVAFGSDFDGISLPDAMGDVTGLPRLMEALAVAGFDAPLLEKLAWRNWLRVLRLAFGESQ</sequence>
<dbReference type="OrthoDB" id="9804920at2"/>
<gene>
    <name evidence="1" type="ORF">AUN14_07370</name>
</gene>
<reference evidence="1 2" key="1">
    <citation type="submission" date="2016-12" db="EMBL/GenBank/DDBJ databases">
        <title>Analysis of the Molecular Diversity Among Cronobacter Species Isolated from Filth Flies Using a Pan Genomic DNA Microarray.</title>
        <authorList>
            <person name="Pava-Ripoll M."/>
            <person name="Tall B."/>
            <person name="Farber J."/>
            <person name="Fanning S."/>
            <person name="Lehner A."/>
            <person name="Stephan R."/>
            <person name="Pagotto F."/>
            <person name="Iverson C."/>
            <person name="Ziobro G."/>
            <person name="Miller A."/>
            <person name="Pearson R."/>
            <person name="Yan Q."/>
            <person name="Kim M."/>
            <person name="Jeong S."/>
            <person name="Park J."/>
            <person name="Jun S."/>
            <person name="Choi H."/>
            <person name="Chung T."/>
            <person name="Yoo Y."/>
            <person name="Park E."/>
            <person name="Hwang S."/>
            <person name="Lee B."/>
            <person name="Sathyamoorthy V."/>
            <person name="Carter L."/>
            <person name="Mammel M."/>
            <person name="Jackson S."/>
            <person name="Kothary M."/>
            <person name="Patel I."/>
            <person name="Grim C."/>
            <person name="Gopinath G."/>
            <person name="Gangiredla J."/>
            <person name="Chase H."/>
        </authorList>
    </citation>
    <scope>NUCLEOTIDE SEQUENCE [LARGE SCALE GENOMIC DNA]</scope>
    <source>
        <strain evidence="1 2">MOD1-Md1s</strain>
    </source>
</reference>
<dbReference type="CDD" id="cd01301">
    <property type="entry name" value="rDP_like"/>
    <property type="match status" value="1"/>
</dbReference>
<proteinExistence type="predicted"/>
<accession>A0A2T7AUY7</accession>
<dbReference type="GO" id="GO:0070573">
    <property type="term" value="F:metallodipeptidase activity"/>
    <property type="evidence" value="ECO:0007669"/>
    <property type="project" value="InterPro"/>
</dbReference>
<dbReference type="PANTHER" id="PTHR10443:SF12">
    <property type="entry name" value="DIPEPTIDASE"/>
    <property type="match status" value="1"/>
</dbReference>
<dbReference type="Proteomes" id="UP000244378">
    <property type="component" value="Unassembled WGS sequence"/>
</dbReference>
<dbReference type="InterPro" id="IPR032466">
    <property type="entry name" value="Metal_Hydrolase"/>
</dbReference>
<dbReference type="SUPFAM" id="SSF51556">
    <property type="entry name" value="Metallo-dependent hydrolases"/>
    <property type="match status" value="1"/>
</dbReference>
<dbReference type="GO" id="GO:0006508">
    <property type="term" value="P:proteolysis"/>
    <property type="evidence" value="ECO:0007669"/>
    <property type="project" value="InterPro"/>
</dbReference>
<dbReference type="RefSeq" id="WP_075192850.1">
    <property type="nucleotide sequence ID" value="NZ_JADKNN010000060.1"/>
</dbReference>
<protein>
    <submittedName>
        <fullName evidence="1">Membrane dipeptidase</fullName>
    </submittedName>
</protein>
<dbReference type="EMBL" id="MSAE01000012">
    <property type="protein sequence ID" value="PUX15672.1"/>
    <property type="molecule type" value="Genomic_DNA"/>
</dbReference>
<comment type="caution">
    <text evidence="1">The sequence shown here is derived from an EMBL/GenBank/DDBJ whole genome shotgun (WGS) entry which is preliminary data.</text>
</comment>
<name>A0A2T7AUY7_9ENTR</name>
<dbReference type="Gene3D" id="3.20.20.140">
    <property type="entry name" value="Metal-dependent hydrolases"/>
    <property type="match status" value="1"/>
</dbReference>
<dbReference type="InterPro" id="IPR008257">
    <property type="entry name" value="Pept_M19"/>
</dbReference>
<dbReference type="PROSITE" id="PS51365">
    <property type="entry name" value="RENAL_DIPEPTIDASE_2"/>
    <property type="match status" value="1"/>
</dbReference>
<dbReference type="AlphaFoldDB" id="A0A2T7AUY7"/>
<organism evidence="1 2">
    <name type="scientific">Cronobacter muytjensii</name>
    <dbReference type="NCBI Taxonomy" id="413501"/>
    <lineage>
        <taxon>Bacteria</taxon>
        <taxon>Pseudomonadati</taxon>
        <taxon>Pseudomonadota</taxon>
        <taxon>Gammaproteobacteria</taxon>
        <taxon>Enterobacterales</taxon>
        <taxon>Enterobacteriaceae</taxon>
        <taxon>Cronobacter</taxon>
    </lineage>
</organism>
<evidence type="ECO:0000313" key="2">
    <source>
        <dbReference type="Proteomes" id="UP000244378"/>
    </source>
</evidence>